<organism evidence="10 11">
    <name type="scientific">Paramicrobacterium humi</name>
    <dbReference type="NCBI Taxonomy" id="640635"/>
    <lineage>
        <taxon>Bacteria</taxon>
        <taxon>Bacillati</taxon>
        <taxon>Actinomycetota</taxon>
        <taxon>Actinomycetes</taxon>
        <taxon>Micrococcales</taxon>
        <taxon>Microbacteriaceae</taxon>
        <taxon>Paramicrobacterium</taxon>
    </lineage>
</organism>
<evidence type="ECO:0000313" key="10">
    <source>
        <dbReference type="EMBL" id="SEB87937.1"/>
    </source>
</evidence>
<dbReference type="Pfam" id="PF01569">
    <property type="entry name" value="PAP2"/>
    <property type="match status" value="1"/>
</dbReference>
<feature type="domain" description="Phosphatidic acid phosphatase type 2/haloperoxidase" evidence="9">
    <location>
        <begin position="98"/>
        <end position="203"/>
    </location>
</feature>
<feature type="transmembrane region" description="Helical" evidence="8">
    <location>
        <begin position="141"/>
        <end position="157"/>
    </location>
</feature>
<dbReference type="InterPro" id="IPR036938">
    <property type="entry name" value="PAP2/HPO_sf"/>
</dbReference>
<evidence type="ECO:0000256" key="1">
    <source>
        <dbReference type="ARBA" id="ARBA00004651"/>
    </source>
</evidence>
<evidence type="ECO:0000259" key="9">
    <source>
        <dbReference type="SMART" id="SM00014"/>
    </source>
</evidence>
<reference evidence="10 11" key="1">
    <citation type="submission" date="2016-10" db="EMBL/GenBank/DDBJ databases">
        <authorList>
            <person name="de Groot N.N."/>
        </authorList>
    </citation>
    <scope>NUCLEOTIDE SEQUENCE [LARGE SCALE GENOMIC DNA]</scope>
    <source>
        <strain evidence="10 11">DSM 21799</strain>
    </source>
</reference>
<dbReference type="OrthoDB" id="5289372at2"/>
<dbReference type="GO" id="GO:0016787">
    <property type="term" value="F:hydrolase activity"/>
    <property type="evidence" value="ECO:0007669"/>
    <property type="project" value="UniProtKB-KW"/>
</dbReference>
<keyword evidence="5 8" id="KW-1133">Transmembrane helix</keyword>
<evidence type="ECO:0000256" key="7">
    <source>
        <dbReference type="SAM" id="MobiDB-lite"/>
    </source>
</evidence>
<gene>
    <name evidence="10" type="ORF">SAMN04489806_2019</name>
</gene>
<dbReference type="SUPFAM" id="SSF48317">
    <property type="entry name" value="Acid phosphatase/Vanadium-dependent haloperoxidase"/>
    <property type="match status" value="1"/>
</dbReference>
<dbReference type="Gene3D" id="1.20.144.10">
    <property type="entry name" value="Phosphatidic acid phosphatase type 2/haloperoxidase"/>
    <property type="match status" value="2"/>
</dbReference>
<name>A0A1H4MYN2_9MICO</name>
<feature type="compositionally biased region" description="Basic and acidic residues" evidence="7">
    <location>
        <begin position="230"/>
        <end position="240"/>
    </location>
</feature>
<sequence>MYRTREEARLATRRISRRWPLISGIIAAVLVAVLGLLVWLRQGPFSVDTEWAVEVREDPTGFLDIVSNVMNQLGGGPVAVWVIPLLGVAALLIVKRPFAALYWLLAIAASAGVVQLVKHLIGRERPEDMLVTSDFGSFPSGHTANAATVALVLGVLFPRVLVWLAGAAGVALMAFTRTYLGAHWLTDTIGGVLIGVCVALIIGAPFADRLFRERHRLPARPRTSAATAAPDEKRRKPRDR</sequence>
<feature type="transmembrane region" description="Helical" evidence="8">
    <location>
        <begin position="188"/>
        <end position="207"/>
    </location>
</feature>
<dbReference type="AlphaFoldDB" id="A0A1H4MYN2"/>
<keyword evidence="6 8" id="KW-0472">Membrane</keyword>
<dbReference type="GO" id="GO:0005886">
    <property type="term" value="C:plasma membrane"/>
    <property type="evidence" value="ECO:0007669"/>
    <property type="project" value="UniProtKB-SubCell"/>
</dbReference>
<evidence type="ECO:0000313" key="11">
    <source>
        <dbReference type="Proteomes" id="UP000199183"/>
    </source>
</evidence>
<feature type="transmembrane region" description="Helical" evidence="8">
    <location>
        <begin position="162"/>
        <end position="182"/>
    </location>
</feature>
<keyword evidence="4" id="KW-0378">Hydrolase</keyword>
<dbReference type="InterPro" id="IPR000326">
    <property type="entry name" value="PAP2/HPO"/>
</dbReference>
<feature type="region of interest" description="Disordered" evidence="7">
    <location>
        <begin position="220"/>
        <end position="240"/>
    </location>
</feature>
<dbReference type="Proteomes" id="UP000199183">
    <property type="component" value="Unassembled WGS sequence"/>
</dbReference>
<keyword evidence="11" id="KW-1185">Reference proteome</keyword>
<feature type="transmembrane region" description="Helical" evidence="8">
    <location>
        <begin position="78"/>
        <end position="94"/>
    </location>
</feature>
<dbReference type="PANTHER" id="PTHR14969:SF62">
    <property type="entry name" value="DECAPRENYLPHOSPHORYL-5-PHOSPHORIBOSE PHOSPHATASE RV3807C-RELATED"/>
    <property type="match status" value="1"/>
</dbReference>
<dbReference type="EMBL" id="FNRY01000001">
    <property type="protein sequence ID" value="SEB87937.1"/>
    <property type="molecule type" value="Genomic_DNA"/>
</dbReference>
<dbReference type="RefSeq" id="WP_091183443.1">
    <property type="nucleotide sequence ID" value="NZ_FNRY01000001.1"/>
</dbReference>
<protein>
    <submittedName>
        <fullName evidence="10">Undecaprenyl-diphosphatase</fullName>
    </submittedName>
</protein>
<evidence type="ECO:0000256" key="3">
    <source>
        <dbReference type="ARBA" id="ARBA00022692"/>
    </source>
</evidence>
<evidence type="ECO:0000256" key="5">
    <source>
        <dbReference type="ARBA" id="ARBA00022989"/>
    </source>
</evidence>
<keyword evidence="3 8" id="KW-0812">Transmembrane</keyword>
<keyword evidence="2" id="KW-1003">Cell membrane</keyword>
<evidence type="ECO:0000256" key="4">
    <source>
        <dbReference type="ARBA" id="ARBA00022801"/>
    </source>
</evidence>
<comment type="subcellular location">
    <subcellularLocation>
        <location evidence="1">Cell membrane</location>
        <topology evidence="1">Multi-pass membrane protein</topology>
    </subcellularLocation>
</comment>
<accession>A0A1H4MYN2</accession>
<dbReference type="STRING" id="640635.SAMN04489806_2019"/>
<dbReference type="PANTHER" id="PTHR14969">
    <property type="entry name" value="SPHINGOSINE-1-PHOSPHATE PHOSPHOHYDROLASE"/>
    <property type="match status" value="1"/>
</dbReference>
<dbReference type="SMART" id="SM00014">
    <property type="entry name" value="acidPPc"/>
    <property type="match status" value="1"/>
</dbReference>
<proteinExistence type="predicted"/>
<evidence type="ECO:0000256" key="2">
    <source>
        <dbReference type="ARBA" id="ARBA00022475"/>
    </source>
</evidence>
<dbReference type="CDD" id="cd03392">
    <property type="entry name" value="PAP2_like_2"/>
    <property type="match status" value="1"/>
</dbReference>
<evidence type="ECO:0000256" key="6">
    <source>
        <dbReference type="ARBA" id="ARBA00023136"/>
    </source>
</evidence>
<feature type="compositionally biased region" description="Low complexity" evidence="7">
    <location>
        <begin position="220"/>
        <end position="229"/>
    </location>
</feature>
<feature type="transmembrane region" description="Helical" evidence="8">
    <location>
        <begin position="21"/>
        <end position="40"/>
    </location>
</feature>
<feature type="transmembrane region" description="Helical" evidence="8">
    <location>
        <begin position="101"/>
        <end position="121"/>
    </location>
</feature>
<evidence type="ECO:0000256" key="8">
    <source>
        <dbReference type="SAM" id="Phobius"/>
    </source>
</evidence>